<feature type="compositionally biased region" description="Low complexity" evidence="2">
    <location>
        <begin position="307"/>
        <end position="317"/>
    </location>
</feature>
<dbReference type="InterPro" id="IPR011055">
    <property type="entry name" value="Dup_hybrid_motif"/>
</dbReference>
<dbReference type="InterPro" id="IPR016047">
    <property type="entry name" value="M23ase_b-sheet_dom"/>
</dbReference>
<feature type="coiled-coil region" evidence="1">
    <location>
        <begin position="29"/>
        <end position="126"/>
    </location>
</feature>
<evidence type="ECO:0000256" key="1">
    <source>
        <dbReference type="SAM" id="Coils"/>
    </source>
</evidence>
<evidence type="ECO:0000256" key="2">
    <source>
        <dbReference type="SAM" id="MobiDB-lite"/>
    </source>
</evidence>
<keyword evidence="1" id="KW-0175">Coiled coil</keyword>
<feature type="domain" description="M23ase beta-sheet core" evidence="3">
    <location>
        <begin position="392"/>
        <end position="469"/>
    </location>
</feature>
<reference evidence="4 5" key="1">
    <citation type="submission" date="2017-05" db="EMBL/GenBank/DDBJ databases">
        <title>The complete genome sequence of Deinococcus ficus isolated from the rhizosphere of the Ficus religiosa L. in Taiwan.</title>
        <authorList>
            <person name="Wu K.-M."/>
            <person name="Liao T.-L."/>
            <person name="Liu Y.-M."/>
            <person name="Young C.-C."/>
            <person name="Tsai S.-F."/>
        </authorList>
    </citation>
    <scope>NUCLEOTIDE SEQUENCE [LARGE SCALE GENOMIC DNA]</scope>
    <source>
        <strain evidence="4 5">CC-FR2-10</strain>
    </source>
</reference>
<feature type="region of interest" description="Disordered" evidence="2">
    <location>
        <begin position="303"/>
        <end position="333"/>
    </location>
</feature>
<dbReference type="EMBL" id="CP021081">
    <property type="protein sequence ID" value="ASN80848.1"/>
    <property type="molecule type" value="Genomic_DNA"/>
</dbReference>
<dbReference type="Proteomes" id="UP000259030">
    <property type="component" value="Chromosome"/>
</dbReference>
<gene>
    <name evidence="4" type="ORF">DFI_07410</name>
</gene>
<organism evidence="4 5">
    <name type="scientific">Deinococcus ficus</name>
    <dbReference type="NCBI Taxonomy" id="317577"/>
    <lineage>
        <taxon>Bacteria</taxon>
        <taxon>Thermotogati</taxon>
        <taxon>Deinococcota</taxon>
        <taxon>Deinococci</taxon>
        <taxon>Deinococcales</taxon>
        <taxon>Deinococcaceae</taxon>
        <taxon>Deinococcus</taxon>
    </lineage>
</organism>
<proteinExistence type="predicted"/>
<name>A0A221SW38_9DEIO</name>
<dbReference type="Gene3D" id="6.10.250.3150">
    <property type="match status" value="1"/>
</dbReference>
<keyword evidence="5" id="KW-1185">Reference proteome</keyword>
<dbReference type="CDD" id="cd12797">
    <property type="entry name" value="M23_peptidase"/>
    <property type="match status" value="1"/>
</dbReference>
<evidence type="ECO:0000313" key="4">
    <source>
        <dbReference type="EMBL" id="ASN80848.1"/>
    </source>
</evidence>
<dbReference type="RefSeq" id="WP_027461617.1">
    <property type="nucleotide sequence ID" value="NZ_CP021081.1"/>
</dbReference>
<dbReference type="Gene3D" id="2.70.70.10">
    <property type="entry name" value="Glucose Permease (Domain IIA)"/>
    <property type="match status" value="1"/>
</dbReference>
<dbReference type="SUPFAM" id="SSF51261">
    <property type="entry name" value="Duplicated hybrid motif"/>
    <property type="match status" value="1"/>
</dbReference>
<dbReference type="STRING" id="317577.GCA_000419625_02437"/>
<dbReference type="Pfam" id="PF01551">
    <property type="entry name" value="Peptidase_M23"/>
    <property type="match status" value="1"/>
</dbReference>
<sequence length="482" mass="53574">MTSRGRVRGLSPRRLTVVALTALLTVGFAQTTSEKLQQLQRELTEQRQQSAEQASQLRALRDRIANLTEQQRATLDRLDALAQNVAALENEVATLTARTALAERALADVTAQREVTAARVNRLQEDVRQILNTLYRDRSGQYLQLLSQSRSLSDLLIRLEYSNRAGAYHTRVILALKEEVATLGEQQAQQAQRARELADVRQSRQAKLEALRAQRVRQSALLAELRRSEQGQRTLAAQTQAQQVLTARSIDTLVNQVVAERARIEAERQRRLEEERRRREEEARRLREAQERARREAERLAREREAAAASARAAATRRAQDEAARRRTAQLEAEQRALQQRQVQVQQEQQQAEQEAAPVPVQSGPLLFPLPGGRVSAPFGSGGVQWSVLQGAPESQAVSAREGLVLTVTYYAATGWVVIVDHGGYVATYLGLRDPVVQAGNRVAQGAQLGTVGGSPVFGPNHMAFQWNRVQGASRQPVSPGF</sequence>
<evidence type="ECO:0000313" key="5">
    <source>
        <dbReference type="Proteomes" id="UP000259030"/>
    </source>
</evidence>
<protein>
    <submittedName>
        <fullName evidence="4">Peptidase M23</fullName>
    </submittedName>
</protein>
<dbReference type="AlphaFoldDB" id="A0A221SW38"/>
<accession>A0A221SW38</accession>
<dbReference type="KEGG" id="dfc:DFI_07410"/>
<evidence type="ECO:0000259" key="3">
    <source>
        <dbReference type="Pfam" id="PF01551"/>
    </source>
</evidence>